<dbReference type="Pfam" id="PF01607">
    <property type="entry name" value="CBM_14"/>
    <property type="match status" value="1"/>
</dbReference>
<dbReference type="SUPFAM" id="SSF57625">
    <property type="entry name" value="Invertebrate chitin-binding proteins"/>
    <property type="match status" value="1"/>
</dbReference>
<evidence type="ECO:0000256" key="1">
    <source>
        <dbReference type="SAM" id="MobiDB-lite"/>
    </source>
</evidence>
<name>A0A182JJ06_ANOAO</name>
<dbReference type="AlphaFoldDB" id="A0A182JJ06"/>
<feature type="compositionally biased region" description="Polar residues" evidence="1">
    <location>
        <begin position="816"/>
        <end position="828"/>
    </location>
</feature>
<feature type="compositionally biased region" description="Polar residues" evidence="1">
    <location>
        <begin position="701"/>
        <end position="719"/>
    </location>
</feature>
<feature type="region of interest" description="Disordered" evidence="1">
    <location>
        <begin position="807"/>
        <end position="828"/>
    </location>
</feature>
<feature type="region of interest" description="Disordered" evidence="1">
    <location>
        <begin position="970"/>
        <end position="999"/>
    </location>
</feature>
<feature type="region of interest" description="Disordered" evidence="1">
    <location>
        <begin position="529"/>
        <end position="550"/>
    </location>
</feature>
<dbReference type="PANTHER" id="PTHR22933:SF42">
    <property type="entry name" value="FI18455P1-RELATED"/>
    <property type="match status" value="1"/>
</dbReference>
<organism evidence="2">
    <name type="scientific">Anopheles atroparvus</name>
    <name type="common">European mosquito</name>
    <dbReference type="NCBI Taxonomy" id="41427"/>
    <lineage>
        <taxon>Eukaryota</taxon>
        <taxon>Metazoa</taxon>
        <taxon>Ecdysozoa</taxon>
        <taxon>Arthropoda</taxon>
        <taxon>Hexapoda</taxon>
        <taxon>Insecta</taxon>
        <taxon>Pterygota</taxon>
        <taxon>Neoptera</taxon>
        <taxon>Endopterygota</taxon>
        <taxon>Diptera</taxon>
        <taxon>Nematocera</taxon>
        <taxon>Culicoidea</taxon>
        <taxon>Culicidae</taxon>
        <taxon>Anophelinae</taxon>
        <taxon>Anopheles</taxon>
    </lineage>
</organism>
<feature type="compositionally biased region" description="Polar residues" evidence="1">
    <location>
        <begin position="530"/>
        <end position="541"/>
    </location>
</feature>
<dbReference type="EnsemblMetazoa" id="AATE018970-RA">
    <property type="protein sequence ID" value="AATE018970-PA.1"/>
    <property type="gene ID" value="AATE018970"/>
</dbReference>
<dbReference type="InterPro" id="IPR052976">
    <property type="entry name" value="Scoloptoxin-like"/>
</dbReference>
<dbReference type="VEuPathDB" id="VectorBase:AATE018970"/>
<accession>A0A182JJ06</accession>
<feature type="region of interest" description="Disordered" evidence="1">
    <location>
        <begin position="1027"/>
        <end position="1079"/>
    </location>
</feature>
<dbReference type="STRING" id="41427.A0A182JJ06"/>
<feature type="region of interest" description="Disordered" evidence="1">
    <location>
        <begin position="701"/>
        <end position="728"/>
    </location>
</feature>
<dbReference type="Gene3D" id="2.170.140.10">
    <property type="entry name" value="Chitin binding domain"/>
    <property type="match status" value="1"/>
</dbReference>
<proteinExistence type="predicted"/>
<dbReference type="GO" id="GO:0005576">
    <property type="term" value="C:extracellular region"/>
    <property type="evidence" value="ECO:0007669"/>
    <property type="project" value="InterPro"/>
</dbReference>
<sequence length="1226" mass="133318">MLLVLAQKPIATKAWSAGQVFHICDEGKKISFLCPNGTIFRQLDLICDWWFKVDCAATPNHYAESTEMLTQAKRARLQSKHPVPQPINPNDERLTTSIQDKRLLLASIPVSQRQQQHQPPHAYPLEPIGNVLEFNRRMDSINSAEVTSGDSERGVSGRRGRDRKGARKISFDTADEIQDTAQSASFASVAQKMFNSYYAHDKPPKDAQAGKLRSENQADDASPLHGRSTLPDSKDASAKGYSNNHAVNYIPYTTARKLNLSGKVTQFYTPTVPTFTTSTKTTVVEATTATTKATIGGGDGDRESHSRPGQPGPIRRDGTIDESVMDHAMEIMQTIKSLKIDDASNNENSADGSSDALGVRFASPRADYQISPSSSSSLTSPASLLSPSLPVTDSIEFVVQSSGSEPNADRFRRMRLGERKADVPTGHRSLLTCTTLNEYDRLFRTKDAEDENRLDNGNQHNLTDSDQYYMDSTLDHDLEGQSSRYPVFGMSNSTQIRELAQIFTHALSAYLQDPVTFRRILTEIRPKAPTTDSSAYLPSKSNELDGQDRSRLGKYTTDQTMTFRSTAELSYYAPLKAAENSNGEVLDFSDVTTTTTAQSPTETTATETTAAITSTIPTTTTNEPVNLVKMRANGGVKQAKSLSIQFITGSRNELADEVNGELGSPALANNNHGYTDQGSFEARSNSPQTVATIAPLYNQHSNPSTVTVGTSATTEQIPSPHSELKPPIIPADQYSAVRTPKTTQPLDDDEQLQRAQSESILGSNNPRPIYERSQYSIIQLNNLKSNNNYAGDTSATSSTLTTTNVNELKSAESDKQTSNTGPPSRTTMSYTVFFDPLTINDELMELDKPKPTVSHAAAIHQPRLYGWNGTLLNAPDSASANGQQSARLVMRQPADAADMQQKANEMFGDLNDAEADKLMSVMKMADKDKSMRRLILLLIRTCDDDPSTANEESRKALLDALINIDGVTGPHGTNDLRSGASFGQVRDQGNRRGKQIGADGARILYDGPVVQSTHNYTATTENYATVAESNEDGGSEAASKEDAADSEELSRESVSHTTSATTRVYSSSETHQGYQSSNGNVIRGRWANEYDEAQTQVQTTTPLSTTLFQTTTNTGSTLYTSTEPTTIPTTTILTTSGSDYASSTVGTSTTSTTNRADGLESFESDPSLELQPPIVVSQRLPKDLSSSLDYPGSGGGGSKKHSSPHYSDTRALELLKSLYSLAARWG</sequence>
<protein>
    <submittedName>
        <fullName evidence="2">Uncharacterized protein</fullName>
    </submittedName>
</protein>
<feature type="region of interest" description="Disordered" evidence="1">
    <location>
        <begin position="142"/>
        <end position="171"/>
    </location>
</feature>
<feature type="compositionally biased region" description="Polar residues" evidence="1">
    <location>
        <begin position="1055"/>
        <end position="1079"/>
    </location>
</feature>
<feature type="compositionally biased region" description="Low complexity" evidence="1">
    <location>
        <begin position="1131"/>
        <end position="1153"/>
    </location>
</feature>
<feature type="compositionally biased region" description="Basic and acidic residues" evidence="1">
    <location>
        <begin position="1038"/>
        <end position="1054"/>
    </location>
</feature>
<feature type="compositionally biased region" description="Basic residues" evidence="1">
    <location>
        <begin position="156"/>
        <end position="167"/>
    </location>
</feature>
<reference evidence="2" key="1">
    <citation type="submission" date="2022-08" db="UniProtKB">
        <authorList>
            <consortium name="EnsemblMetazoa"/>
        </authorList>
    </citation>
    <scope>IDENTIFICATION</scope>
    <source>
        <strain evidence="2">EBRO</strain>
    </source>
</reference>
<feature type="region of interest" description="Disordered" evidence="1">
    <location>
        <begin position="1131"/>
        <end position="1207"/>
    </location>
</feature>
<dbReference type="InterPro" id="IPR002557">
    <property type="entry name" value="Chitin-bd_dom"/>
</dbReference>
<feature type="region of interest" description="Disordered" evidence="1">
    <location>
        <begin position="290"/>
        <end position="319"/>
    </location>
</feature>
<dbReference type="InterPro" id="IPR036508">
    <property type="entry name" value="Chitin-bd_dom_sf"/>
</dbReference>
<feature type="region of interest" description="Disordered" evidence="1">
    <location>
        <begin position="199"/>
        <end position="241"/>
    </location>
</feature>
<dbReference type="GO" id="GO:0008061">
    <property type="term" value="F:chitin binding"/>
    <property type="evidence" value="ECO:0007669"/>
    <property type="project" value="InterPro"/>
</dbReference>
<dbReference type="PANTHER" id="PTHR22933">
    <property type="entry name" value="FI18007P1-RELATED"/>
    <property type="match status" value="1"/>
</dbReference>
<evidence type="ECO:0000313" key="2">
    <source>
        <dbReference type="EnsemblMetazoa" id="AATE018970-PA.1"/>
    </source>
</evidence>